<proteinExistence type="predicted"/>
<dbReference type="PANTHER" id="PTHR43179">
    <property type="entry name" value="RHAMNOSYLTRANSFERASE WBBL"/>
    <property type="match status" value="1"/>
</dbReference>
<dbReference type="Pfam" id="PF00535">
    <property type="entry name" value="Glycos_transf_2"/>
    <property type="match status" value="1"/>
</dbReference>
<dbReference type="PANTHER" id="PTHR43179:SF10">
    <property type="entry name" value="GLYCOSYL TRANSFERASE"/>
    <property type="match status" value="1"/>
</dbReference>
<keyword evidence="3" id="KW-1185">Reference proteome</keyword>
<evidence type="ECO:0000313" key="3">
    <source>
        <dbReference type="Proteomes" id="UP001597557"/>
    </source>
</evidence>
<dbReference type="Proteomes" id="UP001597557">
    <property type="component" value="Unassembled WGS sequence"/>
</dbReference>
<keyword evidence="2" id="KW-0328">Glycosyltransferase</keyword>
<dbReference type="GO" id="GO:0016757">
    <property type="term" value="F:glycosyltransferase activity"/>
    <property type="evidence" value="ECO:0007669"/>
    <property type="project" value="UniProtKB-KW"/>
</dbReference>
<organism evidence="2 3">
    <name type="scientific">Mucilaginibacter ximonensis</name>
    <dbReference type="NCBI Taxonomy" id="538021"/>
    <lineage>
        <taxon>Bacteria</taxon>
        <taxon>Pseudomonadati</taxon>
        <taxon>Bacteroidota</taxon>
        <taxon>Sphingobacteriia</taxon>
        <taxon>Sphingobacteriales</taxon>
        <taxon>Sphingobacteriaceae</taxon>
        <taxon>Mucilaginibacter</taxon>
    </lineage>
</organism>
<reference evidence="3" key="1">
    <citation type="journal article" date="2019" name="Int. J. Syst. Evol. Microbiol.">
        <title>The Global Catalogue of Microorganisms (GCM) 10K type strain sequencing project: providing services to taxonomists for standard genome sequencing and annotation.</title>
        <authorList>
            <consortium name="The Broad Institute Genomics Platform"/>
            <consortium name="The Broad Institute Genome Sequencing Center for Infectious Disease"/>
            <person name="Wu L."/>
            <person name="Ma J."/>
        </authorList>
    </citation>
    <scope>NUCLEOTIDE SEQUENCE [LARGE SCALE GENOMIC DNA]</scope>
    <source>
        <strain evidence="3">KCTC 22437</strain>
    </source>
</reference>
<dbReference type="SUPFAM" id="SSF53448">
    <property type="entry name" value="Nucleotide-diphospho-sugar transferases"/>
    <property type="match status" value="1"/>
</dbReference>
<dbReference type="RefSeq" id="WP_377187405.1">
    <property type="nucleotide sequence ID" value="NZ_JBHUPD010000003.1"/>
</dbReference>
<keyword evidence="2" id="KW-0808">Transferase</keyword>
<gene>
    <name evidence="2" type="ORF">ACFS5N_15350</name>
</gene>
<protein>
    <submittedName>
        <fullName evidence="2">Glycosyltransferase</fullName>
        <ecNumber evidence="2">2.4.-.-</ecNumber>
    </submittedName>
</protein>
<name>A0ABW5YGC6_9SPHI</name>
<evidence type="ECO:0000313" key="2">
    <source>
        <dbReference type="EMBL" id="MFD2873856.1"/>
    </source>
</evidence>
<evidence type="ECO:0000259" key="1">
    <source>
        <dbReference type="Pfam" id="PF00535"/>
    </source>
</evidence>
<sequence length="266" mass="30892">MADLSVSVVLYHTDKGELYNLLKSFIKSNLSIDIFLIDNSASDELREISLVFDNSIYIFNGKNIGYGAGHNIAINRSNSKYHLIVNADIEFDPQILNTALEFMNDNPDVGMISPQIILPNGEMQFFCRKLPTPFDLFARRFIPSFIKPIFKKQLDEYLLADRDYSKPMNIPNLPGCFMFMRMSVLKEVAGFDENFFMYVEDIDLTRRIHEKSKTLYLPEIKIAHGLARGSYKFSKLMLYHIQSAAYYFNKWGWFNDEQRVKINKAL</sequence>
<dbReference type="Gene3D" id="3.90.550.10">
    <property type="entry name" value="Spore Coat Polysaccharide Biosynthesis Protein SpsA, Chain A"/>
    <property type="match status" value="1"/>
</dbReference>
<accession>A0ABW5YGC6</accession>
<comment type="caution">
    <text evidence="2">The sequence shown here is derived from an EMBL/GenBank/DDBJ whole genome shotgun (WGS) entry which is preliminary data.</text>
</comment>
<feature type="domain" description="Glycosyltransferase 2-like" evidence="1">
    <location>
        <begin position="8"/>
        <end position="187"/>
    </location>
</feature>
<dbReference type="InterPro" id="IPR029044">
    <property type="entry name" value="Nucleotide-diphossugar_trans"/>
</dbReference>
<dbReference type="InterPro" id="IPR001173">
    <property type="entry name" value="Glyco_trans_2-like"/>
</dbReference>
<dbReference type="EC" id="2.4.-.-" evidence="2"/>
<dbReference type="EMBL" id="JBHUPD010000003">
    <property type="protein sequence ID" value="MFD2873856.1"/>
    <property type="molecule type" value="Genomic_DNA"/>
</dbReference>